<keyword evidence="2" id="KW-1185">Reference proteome</keyword>
<dbReference type="EMBL" id="PDUG01000001">
    <property type="protein sequence ID" value="PIC55432.1"/>
    <property type="molecule type" value="Genomic_DNA"/>
</dbReference>
<evidence type="ECO:0000313" key="2">
    <source>
        <dbReference type="Proteomes" id="UP000230233"/>
    </source>
</evidence>
<accession>A0A2G5VUF5</accession>
<comment type="caution">
    <text evidence="1">The sequence shown here is derived from an EMBL/GenBank/DDBJ whole genome shotgun (WGS) entry which is preliminary data.</text>
</comment>
<gene>
    <name evidence="1" type="primary">Cnig_chr_I.g71</name>
    <name evidence="1" type="ORF">B9Z55_000071</name>
</gene>
<evidence type="ECO:0000313" key="1">
    <source>
        <dbReference type="EMBL" id="PIC55432.1"/>
    </source>
</evidence>
<dbReference type="Proteomes" id="UP000230233">
    <property type="component" value="Chromosome I"/>
</dbReference>
<dbReference type="AlphaFoldDB" id="A0A2G5VUF5"/>
<name>A0A2G5VUF5_9PELO</name>
<protein>
    <submittedName>
        <fullName evidence="1">Uncharacterized protein</fullName>
    </submittedName>
</protein>
<reference evidence="2" key="1">
    <citation type="submission" date="2017-10" db="EMBL/GenBank/DDBJ databases">
        <title>Rapid genome shrinkage in a self-fertile nematode reveals novel sperm competition proteins.</title>
        <authorList>
            <person name="Yin D."/>
            <person name="Schwarz E.M."/>
            <person name="Thomas C.G."/>
            <person name="Felde R.L."/>
            <person name="Korf I.F."/>
            <person name="Cutter A.D."/>
            <person name="Schartner C.M."/>
            <person name="Ralston E.J."/>
            <person name="Meyer B.J."/>
            <person name="Haag E.S."/>
        </authorList>
    </citation>
    <scope>NUCLEOTIDE SEQUENCE [LARGE SCALE GENOMIC DNA]</scope>
    <source>
        <strain evidence="2">JU1422</strain>
    </source>
</reference>
<organism evidence="1 2">
    <name type="scientific">Caenorhabditis nigoni</name>
    <dbReference type="NCBI Taxonomy" id="1611254"/>
    <lineage>
        <taxon>Eukaryota</taxon>
        <taxon>Metazoa</taxon>
        <taxon>Ecdysozoa</taxon>
        <taxon>Nematoda</taxon>
        <taxon>Chromadorea</taxon>
        <taxon>Rhabditida</taxon>
        <taxon>Rhabditina</taxon>
        <taxon>Rhabditomorpha</taxon>
        <taxon>Rhabditoidea</taxon>
        <taxon>Rhabditidae</taxon>
        <taxon>Peloderinae</taxon>
        <taxon>Caenorhabditis</taxon>
    </lineage>
</organism>
<proteinExistence type="predicted"/>
<sequence>MCHNESHADRQFGLNKKLENFVLVTILDSDLQSKPHCEKAKRDDHRRIRKQNLEIYTRKNGELTTLDICISQSKLGIKTKP</sequence>